<dbReference type="PANTHER" id="PTHR13847:SF150">
    <property type="entry name" value="OXIDOREDUCTASE TDA3-RELATED"/>
    <property type="match status" value="1"/>
</dbReference>
<dbReference type="SUPFAM" id="SSF51905">
    <property type="entry name" value="FAD/NAD(P)-binding domain"/>
    <property type="match status" value="1"/>
</dbReference>
<dbReference type="Proteomes" id="UP001174691">
    <property type="component" value="Unassembled WGS sequence"/>
</dbReference>
<keyword evidence="2" id="KW-1133">Transmembrane helix</keyword>
<dbReference type="GO" id="GO:0005770">
    <property type="term" value="C:late endosome"/>
    <property type="evidence" value="ECO:0007669"/>
    <property type="project" value="TreeGrafter"/>
</dbReference>
<dbReference type="GO" id="GO:0042147">
    <property type="term" value="P:retrograde transport, endosome to Golgi"/>
    <property type="evidence" value="ECO:0007669"/>
    <property type="project" value="TreeGrafter"/>
</dbReference>
<evidence type="ECO:0000259" key="3">
    <source>
        <dbReference type="Pfam" id="PF01266"/>
    </source>
</evidence>
<gene>
    <name evidence="4" type="ORF">NKR19_g6479</name>
</gene>
<evidence type="ECO:0000313" key="4">
    <source>
        <dbReference type="EMBL" id="KAJ9144376.1"/>
    </source>
</evidence>
<feature type="region of interest" description="Disordered" evidence="1">
    <location>
        <begin position="115"/>
        <end position="197"/>
    </location>
</feature>
<feature type="transmembrane region" description="Helical" evidence="2">
    <location>
        <begin position="12"/>
        <end position="32"/>
    </location>
</feature>
<feature type="compositionally biased region" description="Basic and acidic residues" evidence="1">
    <location>
        <begin position="185"/>
        <end position="197"/>
    </location>
</feature>
<dbReference type="PANTHER" id="PTHR13847">
    <property type="entry name" value="SARCOSINE DEHYDROGENASE-RELATED"/>
    <property type="match status" value="1"/>
</dbReference>
<keyword evidence="2" id="KW-0472">Membrane</keyword>
<accession>A0AA38S0E3</accession>
<keyword evidence="2" id="KW-0812">Transmembrane</keyword>
<comment type="caution">
    <text evidence="4">The sequence shown here is derived from an EMBL/GenBank/DDBJ whole genome shotgun (WGS) entry which is preliminary data.</text>
</comment>
<sequence>MEATEATNSQPTRHIIIIGAGIVGCTTAYYLTRHPAFNPALHKITVLEASSIAAGASGKAGGLLALWAFPECLVPLSYRLHAELAAEHNGAERWGYRKVGCGSISAVVKAEDLKKRPRRGAGTMLPGQDDASANGNGQREEAKPQLGANGTTEPQPAASSDALPIKSVDIEPGQHNHTHSLDQTQQRDSKEWDKIPKQDPHAASLLTESPLPPDLDWIDPALVTEYSQMGLARTSNPDTAQVHPYHFTTAMAQLAAERGVEFKTHAKVTQINHSKTSVGSIEYEDRTTGGERVLTGITDVVVTAGPWTGRILPRTKVEGLRAHSVVYSADVSPYAVFTDIALPSEWAPEHRVAKGQRRKHRGNVDPEIYARPFGEVYACGETDSTIPLPETADQVQPDEAQCDDLAAYVATVSPALAAAPVKAKQACYLPQHVRFGKECGPLVGRTAVPGLWVAAGHTCWGIQNGPATGYLMAEMLLEGEAKSADIESLDPRTWKV</sequence>
<dbReference type="Gene3D" id="3.30.9.10">
    <property type="entry name" value="D-Amino Acid Oxidase, subunit A, domain 2"/>
    <property type="match status" value="1"/>
</dbReference>
<evidence type="ECO:0000256" key="1">
    <source>
        <dbReference type="SAM" id="MobiDB-lite"/>
    </source>
</evidence>
<dbReference type="GO" id="GO:0005829">
    <property type="term" value="C:cytosol"/>
    <property type="evidence" value="ECO:0007669"/>
    <property type="project" value="GOC"/>
</dbReference>
<dbReference type="InterPro" id="IPR036188">
    <property type="entry name" value="FAD/NAD-bd_sf"/>
</dbReference>
<dbReference type="AlphaFoldDB" id="A0AA38S0E3"/>
<evidence type="ECO:0000313" key="5">
    <source>
        <dbReference type="Proteomes" id="UP001174691"/>
    </source>
</evidence>
<dbReference type="Gene3D" id="3.50.50.60">
    <property type="entry name" value="FAD/NAD(P)-binding domain"/>
    <property type="match status" value="2"/>
</dbReference>
<dbReference type="EMBL" id="JANBVN010000100">
    <property type="protein sequence ID" value="KAJ9144376.1"/>
    <property type="molecule type" value="Genomic_DNA"/>
</dbReference>
<organism evidence="4 5">
    <name type="scientific">Coniochaeta hoffmannii</name>
    <dbReference type="NCBI Taxonomy" id="91930"/>
    <lineage>
        <taxon>Eukaryota</taxon>
        <taxon>Fungi</taxon>
        <taxon>Dikarya</taxon>
        <taxon>Ascomycota</taxon>
        <taxon>Pezizomycotina</taxon>
        <taxon>Sordariomycetes</taxon>
        <taxon>Sordariomycetidae</taxon>
        <taxon>Coniochaetales</taxon>
        <taxon>Coniochaetaceae</taxon>
        <taxon>Coniochaeta</taxon>
    </lineage>
</organism>
<feature type="compositionally biased region" description="Polar residues" evidence="1">
    <location>
        <begin position="148"/>
        <end position="158"/>
    </location>
</feature>
<keyword evidence="5" id="KW-1185">Reference proteome</keyword>
<dbReference type="InterPro" id="IPR006076">
    <property type="entry name" value="FAD-dep_OxRdtase"/>
</dbReference>
<feature type="domain" description="FAD dependent oxidoreductase" evidence="3">
    <location>
        <begin position="214"/>
        <end position="475"/>
    </location>
</feature>
<name>A0AA38S0E3_9PEZI</name>
<dbReference type="Pfam" id="PF01266">
    <property type="entry name" value="DAO"/>
    <property type="match status" value="2"/>
</dbReference>
<proteinExistence type="predicted"/>
<reference evidence="4" key="1">
    <citation type="submission" date="2022-07" db="EMBL/GenBank/DDBJ databases">
        <title>Fungi with potential for degradation of polypropylene.</title>
        <authorList>
            <person name="Gostincar C."/>
        </authorList>
    </citation>
    <scope>NUCLEOTIDE SEQUENCE</scope>
    <source>
        <strain evidence="4">EXF-13287</strain>
    </source>
</reference>
<feature type="domain" description="FAD dependent oxidoreductase" evidence="3">
    <location>
        <begin position="15"/>
        <end position="104"/>
    </location>
</feature>
<evidence type="ECO:0000256" key="2">
    <source>
        <dbReference type="SAM" id="Phobius"/>
    </source>
</evidence>
<protein>
    <submittedName>
        <fullName evidence="4">FAD dependent oxidoreductase</fullName>
    </submittedName>
</protein>